<name>R7YQH2_CONA1</name>
<dbReference type="AlphaFoldDB" id="R7YQH2"/>
<comment type="similarity">
    <text evidence="4">Belongs to the class I-like SAM-binding methyltransferase superfamily.</text>
</comment>
<keyword evidence="7" id="KW-1185">Reference proteome</keyword>
<dbReference type="PANTHER" id="PTHR35897">
    <property type="entry name" value="METHYLTRANSFERASE AUSD"/>
    <property type="match status" value="1"/>
</dbReference>
<dbReference type="eggNOG" id="ENOG502S0S9">
    <property type="taxonomic scope" value="Eukaryota"/>
</dbReference>
<dbReference type="HOGENOM" id="CLU_051542_0_1_1"/>
<dbReference type="Proteomes" id="UP000016924">
    <property type="component" value="Unassembled WGS sequence"/>
</dbReference>
<sequence>MEGKEVGTRDKDVPWYTKELENVSEQARKLLEEYSGIAPDHVVAHILEVRERAWDIFPYPCIGQFRFLDLSISSAPQYPEILQRVKDGQKLLDIGCCFGQDVRKLVFDGAPAESIYASDLQHEFWDLGYELFLDKDRLGTQFIEADVFDEESGLSKLDGQIDIVHAASFFHLFNWPQQKEASIRIVRLLKPQKGSLVLGRQVGNVAPGEFPHREGTMYRHNEESLQQLWNQVGSATDSKWKVEVEMAEPDAKGFAASGPGWNLEGTRRLRFTVTRQ</sequence>
<accession>R7YQH2</accession>
<evidence type="ECO:0000256" key="4">
    <source>
        <dbReference type="ARBA" id="ARBA00038314"/>
    </source>
</evidence>
<dbReference type="SUPFAM" id="SSF53335">
    <property type="entry name" value="S-adenosyl-L-methionine-dependent methyltransferases"/>
    <property type="match status" value="1"/>
</dbReference>
<dbReference type="STRING" id="1168221.R7YQH2"/>
<dbReference type="OrthoDB" id="2094832at2759"/>
<evidence type="ECO:0000256" key="1">
    <source>
        <dbReference type="ARBA" id="ARBA00005179"/>
    </source>
</evidence>
<dbReference type="GeneID" id="19900605"/>
<dbReference type="EMBL" id="JH767566">
    <property type="protein sequence ID" value="EON64064.1"/>
    <property type="molecule type" value="Genomic_DNA"/>
</dbReference>
<organism evidence="6 7">
    <name type="scientific">Coniosporium apollinis (strain CBS 100218)</name>
    <name type="common">Rock-inhabiting black yeast</name>
    <dbReference type="NCBI Taxonomy" id="1168221"/>
    <lineage>
        <taxon>Eukaryota</taxon>
        <taxon>Fungi</taxon>
        <taxon>Dikarya</taxon>
        <taxon>Ascomycota</taxon>
        <taxon>Pezizomycotina</taxon>
        <taxon>Dothideomycetes</taxon>
        <taxon>Dothideomycetes incertae sedis</taxon>
        <taxon>Coniosporium</taxon>
    </lineage>
</organism>
<proteinExistence type="inferred from homology"/>
<comment type="pathway">
    <text evidence="1">Secondary metabolite biosynthesis.</text>
</comment>
<evidence type="ECO:0000313" key="6">
    <source>
        <dbReference type="EMBL" id="EON64064.1"/>
    </source>
</evidence>
<dbReference type="InterPro" id="IPR041698">
    <property type="entry name" value="Methyltransf_25"/>
</dbReference>
<reference evidence="7" key="1">
    <citation type="submission" date="2012-06" db="EMBL/GenBank/DDBJ databases">
        <title>The genome sequence of Coniosporium apollinis CBS 100218.</title>
        <authorList>
            <consortium name="The Broad Institute Genome Sequencing Platform"/>
            <person name="Cuomo C."/>
            <person name="Gorbushina A."/>
            <person name="Noack S."/>
            <person name="Walker B."/>
            <person name="Young S.K."/>
            <person name="Zeng Q."/>
            <person name="Gargeya S."/>
            <person name="Fitzgerald M."/>
            <person name="Haas B."/>
            <person name="Abouelleil A."/>
            <person name="Alvarado L."/>
            <person name="Arachchi H.M."/>
            <person name="Berlin A.M."/>
            <person name="Chapman S.B."/>
            <person name="Goldberg J."/>
            <person name="Griggs A."/>
            <person name="Gujja S."/>
            <person name="Hansen M."/>
            <person name="Howarth C."/>
            <person name="Imamovic A."/>
            <person name="Larimer J."/>
            <person name="McCowan C."/>
            <person name="Montmayeur A."/>
            <person name="Murphy C."/>
            <person name="Neiman D."/>
            <person name="Pearson M."/>
            <person name="Priest M."/>
            <person name="Roberts A."/>
            <person name="Saif S."/>
            <person name="Shea T."/>
            <person name="Sisk P."/>
            <person name="Sykes S."/>
            <person name="Wortman J."/>
            <person name="Nusbaum C."/>
            <person name="Birren B."/>
        </authorList>
    </citation>
    <scope>NUCLEOTIDE SEQUENCE [LARGE SCALE GENOMIC DNA]</scope>
    <source>
        <strain evidence="7">CBS 100218</strain>
    </source>
</reference>
<evidence type="ECO:0000256" key="2">
    <source>
        <dbReference type="ARBA" id="ARBA00022679"/>
    </source>
</evidence>
<dbReference type="Pfam" id="PF13649">
    <property type="entry name" value="Methyltransf_25"/>
    <property type="match status" value="1"/>
</dbReference>
<feature type="domain" description="Methyltransferase" evidence="5">
    <location>
        <begin position="92"/>
        <end position="191"/>
    </location>
</feature>
<protein>
    <recommendedName>
        <fullName evidence="5">Methyltransferase domain-containing protein</fullName>
    </recommendedName>
</protein>
<keyword evidence="3" id="KW-0949">S-adenosyl-L-methionine</keyword>
<evidence type="ECO:0000256" key="3">
    <source>
        <dbReference type="ARBA" id="ARBA00022691"/>
    </source>
</evidence>
<gene>
    <name evidence="6" type="ORF">W97_03294</name>
</gene>
<keyword evidence="2" id="KW-0808">Transferase</keyword>
<dbReference type="PANTHER" id="PTHR35897:SF1">
    <property type="entry name" value="METHYLTRANSFERASE AUSD"/>
    <property type="match status" value="1"/>
</dbReference>
<dbReference type="Gene3D" id="3.40.50.150">
    <property type="entry name" value="Vaccinia Virus protein VP39"/>
    <property type="match status" value="1"/>
</dbReference>
<dbReference type="RefSeq" id="XP_007779381.1">
    <property type="nucleotide sequence ID" value="XM_007781191.1"/>
</dbReference>
<dbReference type="GO" id="GO:0016740">
    <property type="term" value="F:transferase activity"/>
    <property type="evidence" value="ECO:0007669"/>
    <property type="project" value="UniProtKB-KW"/>
</dbReference>
<dbReference type="OMA" id="DFYDIGY"/>
<evidence type="ECO:0000313" key="7">
    <source>
        <dbReference type="Proteomes" id="UP000016924"/>
    </source>
</evidence>
<dbReference type="InterPro" id="IPR029063">
    <property type="entry name" value="SAM-dependent_MTases_sf"/>
</dbReference>
<evidence type="ECO:0000259" key="5">
    <source>
        <dbReference type="Pfam" id="PF13649"/>
    </source>
</evidence>
<dbReference type="InterPro" id="IPR051654">
    <property type="entry name" value="Meroterpenoid_MTases"/>
</dbReference>